<dbReference type="Proteomes" id="UP000614811">
    <property type="component" value="Unassembled WGS sequence"/>
</dbReference>
<proteinExistence type="predicted"/>
<dbReference type="RefSeq" id="WP_189401842.1">
    <property type="nucleotide sequence ID" value="NZ_BMXA01000004.1"/>
</dbReference>
<organism evidence="2 3">
    <name type="scientific">Arenicella chitinivorans</name>
    <dbReference type="NCBI Taxonomy" id="1329800"/>
    <lineage>
        <taxon>Bacteria</taxon>
        <taxon>Pseudomonadati</taxon>
        <taxon>Pseudomonadota</taxon>
        <taxon>Gammaproteobacteria</taxon>
        <taxon>Arenicellales</taxon>
        <taxon>Arenicellaceae</taxon>
        <taxon>Arenicella</taxon>
    </lineage>
</organism>
<keyword evidence="1" id="KW-0732">Signal</keyword>
<feature type="chain" id="PRO_5037549073" description="MipA/OmpV family protein" evidence="1">
    <location>
        <begin position="31"/>
        <end position="282"/>
    </location>
</feature>
<accession>A0A918VPG0</accession>
<feature type="signal peptide" evidence="1">
    <location>
        <begin position="1"/>
        <end position="30"/>
    </location>
</feature>
<comment type="caution">
    <text evidence="2">The sequence shown here is derived from an EMBL/GenBank/DDBJ whole genome shotgun (WGS) entry which is preliminary data.</text>
</comment>
<gene>
    <name evidence="2" type="ORF">GCM10008090_25430</name>
</gene>
<evidence type="ECO:0000313" key="2">
    <source>
        <dbReference type="EMBL" id="GHA14545.1"/>
    </source>
</evidence>
<dbReference type="EMBL" id="BMXA01000004">
    <property type="protein sequence ID" value="GHA14545.1"/>
    <property type="molecule type" value="Genomic_DNA"/>
</dbReference>
<evidence type="ECO:0008006" key="4">
    <source>
        <dbReference type="Google" id="ProtNLM"/>
    </source>
</evidence>
<sequence length="282" mass="31872">MPTVSHHRFLASTRNLLLLAMLGMSMSTTAKQLPLWELGLGLGGLHQPYYIGTKQQRNLIFPVPVPIYRGDVLKSDEAGVRALLLNNDRAKLEMSLDFNLAVDSDDVDLRAGMPDIDSRLQIGPSLELKLAESDFDQWQLNLPIRANFGIGEQGIDESGFTFAPNITYFRNFEWREQPWRAGVALGPQFGTRDYQNVYYGVASEFATDDRPEYAASSGYSGSRLLMTLRSKNQDRLWVWFLRYENISGASFEDSPLVETTDGLSLGIIYSRFIFKSKRLIEP</sequence>
<dbReference type="Pfam" id="PF06629">
    <property type="entry name" value="MipA"/>
    <property type="match status" value="1"/>
</dbReference>
<dbReference type="InterPro" id="IPR010583">
    <property type="entry name" value="MipA"/>
</dbReference>
<evidence type="ECO:0000256" key="1">
    <source>
        <dbReference type="SAM" id="SignalP"/>
    </source>
</evidence>
<evidence type="ECO:0000313" key="3">
    <source>
        <dbReference type="Proteomes" id="UP000614811"/>
    </source>
</evidence>
<protein>
    <recommendedName>
        <fullName evidence="4">MipA/OmpV family protein</fullName>
    </recommendedName>
</protein>
<reference evidence="2" key="2">
    <citation type="submission" date="2020-09" db="EMBL/GenBank/DDBJ databases">
        <authorList>
            <person name="Sun Q."/>
            <person name="Kim S."/>
        </authorList>
    </citation>
    <scope>NUCLEOTIDE SEQUENCE</scope>
    <source>
        <strain evidence="2">KCTC 12711</strain>
    </source>
</reference>
<dbReference type="AlphaFoldDB" id="A0A918VPG0"/>
<keyword evidence="3" id="KW-1185">Reference proteome</keyword>
<name>A0A918VPG0_9GAMM</name>
<reference evidence="2" key="1">
    <citation type="journal article" date="2014" name="Int. J. Syst. Evol. Microbiol.">
        <title>Complete genome sequence of Corynebacterium casei LMG S-19264T (=DSM 44701T), isolated from a smear-ripened cheese.</title>
        <authorList>
            <consortium name="US DOE Joint Genome Institute (JGI-PGF)"/>
            <person name="Walter F."/>
            <person name="Albersmeier A."/>
            <person name="Kalinowski J."/>
            <person name="Ruckert C."/>
        </authorList>
    </citation>
    <scope>NUCLEOTIDE SEQUENCE</scope>
    <source>
        <strain evidence="2">KCTC 12711</strain>
    </source>
</reference>